<comment type="caution">
    <text evidence="2">The sequence shown here is derived from an EMBL/GenBank/DDBJ whole genome shotgun (WGS) entry which is preliminary data.</text>
</comment>
<evidence type="ECO:0000313" key="3">
    <source>
        <dbReference type="Proteomes" id="UP000179807"/>
    </source>
</evidence>
<name>A0A1J4L2L6_9EUKA</name>
<sequence length="178" mass="20409">MSKNIKVVKTPSAFSQNVINYFQTSGVNGHLQARFLAEIAGSIQQSNAQHLSPLLSTLTRRKFVDDCAIQIVIQYLIKMKMIYTLKSGENELPNIFKKYNAIEAIANPLKLPKDTACWLSNIIIFHQAISRNKMSSTEINISNFSFDEKLQQKIDKKDHHEVQNDDYLEEESTNEKKF</sequence>
<gene>
    <name evidence="2" type="ORF">TRFO_13472</name>
</gene>
<evidence type="ECO:0000256" key="1">
    <source>
        <dbReference type="SAM" id="MobiDB-lite"/>
    </source>
</evidence>
<dbReference type="Proteomes" id="UP000179807">
    <property type="component" value="Unassembled WGS sequence"/>
</dbReference>
<feature type="region of interest" description="Disordered" evidence="1">
    <location>
        <begin position="155"/>
        <end position="178"/>
    </location>
</feature>
<proteinExistence type="predicted"/>
<dbReference type="EMBL" id="MLAK01000145">
    <property type="protein sequence ID" value="OHT16141.1"/>
    <property type="molecule type" value="Genomic_DNA"/>
</dbReference>
<reference evidence="2" key="1">
    <citation type="submission" date="2016-10" db="EMBL/GenBank/DDBJ databases">
        <authorList>
            <person name="Benchimol M."/>
            <person name="Almeida L.G."/>
            <person name="Vasconcelos A.T."/>
            <person name="Perreira-Neves A."/>
            <person name="Rosa I.A."/>
            <person name="Tasca T."/>
            <person name="Bogo M.R."/>
            <person name="de Souza W."/>
        </authorList>
    </citation>
    <scope>NUCLEOTIDE SEQUENCE [LARGE SCALE GENOMIC DNA]</scope>
    <source>
        <strain evidence="2">K</strain>
    </source>
</reference>
<keyword evidence="3" id="KW-1185">Reference proteome</keyword>
<dbReference type="RefSeq" id="XP_068369277.1">
    <property type="nucleotide sequence ID" value="XM_068497272.1"/>
</dbReference>
<protein>
    <submittedName>
        <fullName evidence="2">Uncharacterized protein</fullName>
    </submittedName>
</protein>
<evidence type="ECO:0000313" key="2">
    <source>
        <dbReference type="EMBL" id="OHT16141.1"/>
    </source>
</evidence>
<dbReference type="AlphaFoldDB" id="A0A1J4L2L6"/>
<accession>A0A1J4L2L6</accession>
<organism evidence="2 3">
    <name type="scientific">Tritrichomonas foetus</name>
    <dbReference type="NCBI Taxonomy" id="1144522"/>
    <lineage>
        <taxon>Eukaryota</taxon>
        <taxon>Metamonada</taxon>
        <taxon>Parabasalia</taxon>
        <taxon>Tritrichomonadida</taxon>
        <taxon>Tritrichomonadidae</taxon>
        <taxon>Tritrichomonas</taxon>
    </lineage>
</organism>
<dbReference type="GeneID" id="94831976"/>
<dbReference type="VEuPathDB" id="TrichDB:TRFO_13472"/>